<evidence type="ECO:0000313" key="2">
    <source>
        <dbReference type="Proteomes" id="UP000314294"/>
    </source>
</evidence>
<comment type="caution">
    <text evidence="1">The sequence shown here is derived from an EMBL/GenBank/DDBJ whole genome shotgun (WGS) entry which is preliminary data.</text>
</comment>
<gene>
    <name evidence="1" type="ORF">EYF80_009942</name>
</gene>
<protein>
    <submittedName>
        <fullName evidence="1">Uncharacterized protein</fullName>
    </submittedName>
</protein>
<dbReference type="EMBL" id="SRLO01000060">
    <property type="protein sequence ID" value="TNN79905.1"/>
    <property type="molecule type" value="Genomic_DNA"/>
</dbReference>
<proteinExistence type="predicted"/>
<accession>A0A4Z2IPT0</accession>
<name>A0A4Z2IPT0_9TELE</name>
<keyword evidence="2" id="KW-1185">Reference proteome</keyword>
<dbReference type="Proteomes" id="UP000314294">
    <property type="component" value="Unassembled WGS sequence"/>
</dbReference>
<sequence>MLPDVKRFITHINNNNHNNLRRVNLSQKGAGVLSLSLNHLKLFVDVPSVDNEDEGVAASFRTDICCTD</sequence>
<reference evidence="1 2" key="1">
    <citation type="submission" date="2019-03" db="EMBL/GenBank/DDBJ databases">
        <title>First draft genome of Liparis tanakae, snailfish: a comprehensive survey of snailfish specific genes.</title>
        <authorList>
            <person name="Kim W."/>
            <person name="Song I."/>
            <person name="Jeong J.-H."/>
            <person name="Kim D."/>
            <person name="Kim S."/>
            <person name="Ryu S."/>
            <person name="Song J.Y."/>
            <person name="Lee S.K."/>
        </authorList>
    </citation>
    <scope>NUCLEOTIDE SEQUENCE [LARGE SCALE GENOMIC DNA]</scope>
    <source>
        <tissue evidence="1">Muscle</tissue>
    </source>
</reference>
<organism evidence="1 2">
    <name type="scientific">Liparis tanakae</name>
    <name type="common">Tanaka's snailfish</name>
    <dbReference type="NCBI Taxonomy" id="230148"/>
    <lineage>
        <taxon>Eukaryota</taxon>
        <taxon>Metazoa</taxon>
        <taxon>Chordata</taxon>
        <taxon>Craniata</taxon>
        <taxon>Vertebrata</taxon>
        <taxon>Euteleostomi</taxon>
        <taxon>Actinopterygii</taxon>
        <taxon>Neopterygii</taxon>
        <taxon>Teleostei</taxon>
        <taxon>Neoteleostei</taxon>
        <taxon>Acanthomorphata</taxon>
        <taxon>Eupercaria</taxon>
        <taxon>Perciformes</taxon>
        <taxon>Cottioidei</taxon>
        <taxon>Cottales</taxon>
        <taxon>Liparidae</taxon>
        <taxon>Liparis</taxon>
    </lineage>
</organism>
<dbReference type="AlphaFoldDB" id="A0A4Z2IPT0"/>
<evidence type="ECO:0000313" key="1">
    <source>
        <dbReference type="EMBL" id="TNN79905.1"/>
    </source>
</evidence>